<dbReference type="InterPro" id="IPR002168">
    <property type="entry name" value="Lipase_GDXG_HIS_AS"/>
</dbReference>
<dbReference type="Pfam" id="PF00135">
    <property type="entry name" value="COesterase"/>
    <property type="match status" value="2"/>
</dbReference>
<evidence type="ECO:0000256" key="1">
    <source>
        <dbReference type="ARBA" id="ARBA00005964"/>
    </source>
</evidence>
<comment type="similarity">
    <text evidence="1 4">Belongs to the type-B carboxylesterase/lipase family.</text>
</comment>
<dbReference type="InterPro" id="IPR019819">
    <property type="entry name" value="Carboxylesterase_B_CS"/>
</dbReference>
<keyword evidence="7" id="KW-1185">Reference proteome</keyword>
<dbReference type="GO" id="GO:0016787">
    <property type="term" value="F:hydrolase activity"/>
    <property type="evidence" value="ECO:0007669"/>
    <property type="project" value="UniProtKB-KW"/>
</dbReference>
<name>A0A829YGN5_9GAMM</name>
<feature type="chain" id="PRO_5033106121" description="Carboxylic ester hydrolase" evidence="4">
    <location>
        <begin position="21"/>
        <end position="501"/>
    </location>
</feature>
<dbReference type="PROSITE" id="PS00941">
    <property type="entry name" value="CARBOXYLESTERASE_B_2"/>
    <property type="match status" value="1"/>
</dbReference>
<protein>
    <recommendedName>
        <fullName evidence="4">Carboxylic ester hydrolase</fullName>
        <ecNumber evidence="4">3.1.1.-</ecNumber>
    </recommendedName>
</protein>
<dbReference type="InterPro" id="IPR002018">
    <property type="entry name" value="CarbesteraseB"/>
</dbReference>
<evidence type="ECO:0000313" key="7">
    <source>
        <dbReference type="Proteomes" id="UP000445000"/>
    </source>
</evidence>
<dbReference type="InterPro" id="IPR019826">
    <property type="entry name" value="Carboxylesterase_B_AS"/>
</dbReference>
<comment type="caution">
    <text evidence="6">The sequence shown here is derived from an EMBL/GenBank/DDBJ whole genome shotgun (WGS) entry which is preliminary data.</text>
</comment>
<feature type="domain" description="Carboxylesterase type B" evidence="5">
    <location>
        <begin position="362"/>
        <end position="476"/>
    </location>
</feature>
<evidence type="ECO:0000259" key="5">
    <source>
        <dbReference type="Pfam" id="PF00135"/>
    </source>
</evidence>
<evidence type="ECO:0000256" key="4">
    <source>
        <dbReference type="RuleBase" id="RU361235"/>
    </source>
</evidence>
<keyword evidence="4" id="KW-0732">Signal</keyword>
<feature type="domain" description="Carboxylesterase type B" evidence="5">
    <location>
        <begin position="24"/>
        <end position="337"/>
    </location>
</feature>
<dbReference type="PROSITE" id="PS01173">
    <property type="entry name" value="LIPASE_GDXG_HIS"/>
    <property type="match status" value="1"/>
</dbReference>
<organism evidence="6 7">
    <name type="scientific">Steroidobacter agaridevorans</name>
    <dbReference type="NCBI Taxonomy" id="2695856"/>
    <lineage>
        <taxon>Bacteria</taxon>
        <taxon>Pseudomonadati</taxon>
        <taxon>Pseudomonadota</taxon>
        <taxon>Gammaproteobacteria</taxon>
        <taxon>Steroidobacterales</taxon>
        <taxon>Steroidobacteraceae</taxon>
        <taxon>Steroidobacter</taxon>
    </lineage>
</organism>
<dbReference type="AlphaFoldDB" id="A0A829YGN5"/>
<reference evidence="7" key="1">
    <citation type="submission" date="2020-01" db="EMBL/GenBank/DDBJ databases">
        <title>'Steroidobacter agaridevorans' sp. nov., agar-degrading bacteria isolated from rhizosphere soils.</title>
        <authorList>
            <person name="Ikenaga M."/>
            <person name="Kataoka M."/>
            <person name="Murouchi A."/>
            <person name="Katsuragi S."/>
            <person name="Sakai M."/>
        </authorList>
    </citation>
    <scope>NUCLEOTIDE SEQUENCE [LARGE SCALE GENOMIC DNA]</scope>
    <source>
        <strain evidence="7">YU21-B</strain>
    </source>
</reference>
<dbReference type="SUPFAM" id="SSF53474">
    <property type="entry name" value="alpha/beta-Hydrolases"/>
    <property type="match status" value="1"/>
</dbReference>
<dbReference type="InterPro" id="IPR029058">
    <property type="entry name" value="AB_hydrolase_fold"/>
</dbReference>
<dbReference type="PROSITE" id="PS00122">
    <property type="entry name" value="CARBOXYLESTERASE_B_1"/>
    <property type="match status" value="1"/>
</dbReference>
<dbReference type="EC" id="3.1.1.-" evidence="4"/>
<accession>A0A829YGN5</accession>
<keyword evidence="3 4" id="KW-0378">Hydrolase</keyword>
<evidence type="ECO:0000256" key="3">
    <source>
        <dbReference type="ARBA" id="ARBA00022801"/>
    </source>
</evidence>
<dbReference type="PANTHER" id="PTHR11559">
    <property type="entry name" value="CARBOXYLESTERASE"/>
    <property type="match status" value="1"/>
</dbReference>
<sequence>MHKSRIAVCLLGLFLNSASAFSDHPVVRTSNGSVSGIAQSGLQMFLGIPYAQPPVGELRWRPPHPAKPWRGVRRADNYGAICEQKYNAGDNGVGALPKSEDCLTLNVFAPAQAKGAPVMFWIHGGGFVNGSGTAALYDGSALARQGVVVVTINYRLGRFGFFAHPALTAEAIGTPVGNYGLMDMIAALKWVEKNIARFGGNPKQVTIFGESAGGVAVNDLMVSPAARGLFIRAIVQSGLGREPAVPLAVAEKAGEDFATAVGLSRASAADLRKLTADDILKAKDPDILAGGGSIADGQILPMSPMEAFSKGLQANVPYIVGFTSLEFPLPAATLGDALNKILPGDQRERVAANYPTPESFETHMFSDLLFNEPALALARLHAANRKPTWVYQFSVLSAAAPPLLKGAPHASERQYVFQTLKTSPWPTDANDAKQAEVMSAYWTAFARTGDPNGAGRLEWPRYDVQKNELLDFTNEGPVVMSVPRAAAMKAISALHDIKRSE</sequence>
<evidence type="ECO:0000256" key="2">
    <source>
        <dbReference type="ARBA" id="ARBA00010515"/>
    </source>
</evidence>
<evidence type="ECO:0000313" key="6">
    <source>
        <dbReference type="EMBL" id="GFE82409.1"/>
    </source>
</evidence>
<dbReference type="RefSeq" id="WP_161814058.1">
    <property type="nucleotide sequence ID" value="NZ_BLJN01000004.1"/>
</dbReference>
<gene>
    <name evidence="6" type="ORF">GCM10011487_44090</name>
</gene>
<feature type="signal peptide" evidence="4">
    <location>
        <begin position="1"/>
        <end position="20"/>
    </location>
</feature>
<comment type="similarity">
    <text evidence="2">Belongs to the 'GDXG' lipolytic enzyme family.</text>
</comment>
<dbReference type="EMBL" id="BLJN01000004">
    <property type="protein sequence ID" value="GFE82409.1"/>
    <property type="molecule type" value="Genomic_DNA"/>
</dbReference>
<dbReference type="Proteomes" id="UP000445000">
    <property type="component" value="Unassembled WGS sequence"/>
</dbReference>
<dbReference type="InterPro" id="IPR050309">
    <property type="entry name" value="Type-B_Carboxylest/Lipase"/>
</dbReference>
<dbReference type="Gene3D" id="3.40.50.1820">
    <property type="entry name" value="alpha/beta hydrolase"/>
    <property type="match status" value="1"/>
</dbReference>
<proteinExistence type="inferred from homology"/>